<comment type="caution">
    <text evidence="1">The sequence shown here is derived from an EMBL/GenBank/DDBJ whole genome shotgun (WGS) entry which is preliminary data.</text>
</comment>
<protein>
    <submittedName>
        <fullName evidence="1">Uncharacterized protein</fullName>
    </submittedName>
</protein>
<organism evidence="1 2">
    <name type="scientific">Gigaspora margarita</name>
    <dbReference type="NCBI Taxonomy" id="4874"/>
    <lineage>
        <taxon>Eukaryota</taxon>
        <taxon>Fungi</taxon>
        <taxon>Fungi incertae sedis</taxon>
        <taxon>Mucoromycota</taxon>
        <taxon>Glomeromycotina</taxon>
        <taxon>Glomeromycetes</taxon>
        <taxon>Diversisporales</taxon>
        <taxon>Gigasporaceae</taxon>
        <taxon>Gigaspora</taxon>
    </lineage>
</organism>
<accession>A0A8H4A0X3</accession>
<proteinExistence type="predicted"/>
<name>A0A8H4A0X3_GIGMA</name>
<evidence type="ECO:0000313" key="1">
    <source>
        <dbReference type="EMBL" id="KAF0377006.1"/>
    </source>
</evidence>
<evidence type="ECO:0000313" key="2">
    <source>
        <dbReference type="Proteomes" id="UP000439903"/>
    </source>
</evidence>
<sequence>MSKKCNIGATTASNQELQELRERLTILQSSKEEVKLECVEIPVEKKKKGNECAKIQKKKIKGCLKA</sequence>
<reference evidence="1 2" key="1">
    <citation type="journal article" date="2019" name="Environ. Microbiol.">
        <title>At the nexus of three kingdoms: the genome of the mycorrhizal fungus Gigaspora margarita provides insights into plant, endobacterial and fungal interactions.</title>
        <authorList>
            <person name="Venice F."/>
            <person name="Ghignone S."/>
            <person name="Salvioli di Fossalunga A."/>
            <person name="Amselem J."/>
            <person name="Novero M."/>
            <person name="Xianan X."/>
            <person name="Sedzielewska Toro K."/>
            <person name="Morin E."/>
            <person name="Lipzen A."/>
            <person name="Grigoriev I.V."/>
            <person name="Henrissat B."/>
            <person name="Martin F.M."/>
            <person name="Bonfante P."/>
        </authorList>
    </citation>
    <scope>NUCLEOTIDE SEQUENCE [LARGE SCALE GENOMIC DNA]</scope>
    <source>
        <strain evidence="1 2">BEG34</strain>
    </source>
</reference>
<dbReference type="EMBL" id="WTPW01002572">
    <property type="protein sequence ID" value="KAF0377006.1"/>
    <property type="molecule type" value="Genomic_DNA"/>
</dbReference>
<dbReference type="Proteomes" id="UP000439903">
    <property type="component" value="Unassembled WGS sequence"/>
</dbReference>
<keyword evidence="2" id="KW-1185">Reference proteome</keyword>
<gene>
    <name evidence="1" type="ORF">F8M41_012664</name>
</gene>
<dbReference type="AlphaFoldDB" id="A0A8H4A0X3"/>